<dbReference type="NCBIfam" id="TIGR03448">
    <property type="entry name" value="mycothiol_MshD"/>
    <property type="match status" value="1"/>
</dbReference>
<dbReference type="InterPro" id="IPR000182">
    <property type="entry name" value="GNAT_dom"/>
</dbReference>
<feature type="binding site" evidence="4">
    <location>
        <position position="37"/>
    </location>
    <ligand>
        <name>1D-myo-inositol 2-(L-cysteinylamino)-2-deoxy-alpha-D-glucopyranoside</name>
        <dbReference type="ChEBI" id="CHEBI:58887"/>
    </ligand>
</feature>
<feature type="binding site" evidence="4">
    <location>
        <position position="276"/>
    </location>
    <ligand>
        <name>1D-myo-inositol 2-(L-cysteinylamino)-2-deoxy-alpha-D-glucopyranoside</name>
        <dbReference type="ChEBI" id="CHEBI:58887"/>
    </ligand>
</feature>
<evidence type="ECO:0000256" key="3">
    <source>
        <dbReference type="ARBA" id="ARBA00023315"/>
    </source>
</evidence>
<feature type="binding site" evidence="4">
    <location>
        <begin position="281"/>
        <end position="286"/>
    </location>
    <ligand>
        <name>acetyl-CoA</name>
        <dbReference type="ChEBI" id="CHEBI:57288"/>
        <label>2</label>
    </ligand>
</feature>
<feature type="binding site" evidence="4">
    <location>
        <position position="229"/>
    </location>
    <ligand>
        <name>1D-myo-inositol 2-(L-cysteinylamino)-2-deoxy-alpha-D-glucopyranoside</name>
        <dbReference type="ChEBI" id="CHEBI:58887"/>
    </ligand>
</feature>
<accession>A0AAJ6AI09</accession>
<dbReference type="Proteomes" id="UP001224674">
    <property type="component" value="Chromosome"/>
</dbReference>
<dbReference type="SUPFAM" id="SSF55729">
    <property type="entry name" value="Acyl-CoA N-acyltransferases (Nat)"/>
    <property type="match status" value="1"/>
</dbReference>
<dbReference type="GO" id="GO:0035447">
    <property type="term" value="F:mycothiol synthase activity"/>
    <property type="evidence" value="ECO:0007669"/>
    <property type="project" value="UniProtKB-UniRule"/>
</dbReference>
<evidence type="ECO:0000256" key="4">
    <source>
        <dbReference type="HAMAP-Rule" id="MF_01698"/>
    </source>
</evidence>
<dbReference type="EMBL" id="CP122566">
    <property type="protein sequence ID" value="WGH93097.1"/>
    <property type="molecule type" value="Genomic_DNA"/>
</dbReference>
<protein>
    <recommendedName>
        <fullName evidence="4">Mycothiol acetyltransferase</fullName>
        <shortName evidence="4">MSH acetyltransferase</shortName>
        <ecNumber evidence="4">2.3.1.189</ecNumber>
    </recommendedName>
    <alternativeName>
        <fullName evidence="4">Mycothiol synthase</fullName>
    </alternativeName>
</protein>
<sequence length="316" mass="34696">MNSLQVRDHDLNSQELSYLQALAALGLRADNNEPFSDQTWVEIRSGRAVVFTADSTSHPGWAVAAALVGQGNAENPYLVEMVVHPQERERGLGCAVADKIASYLQQNAPADALVTAWSHGNHEAANILAQRYGLAPVRELWRMGLIGSEGSHWPDHPPQGYRFRTFVPDQDERAWLEVNAAAFVDHPEQGKMTLQDLQSRMKQDWFSADGFFVAEQEDTGDMAGFHWTKVVPGAESGEVYAVGVSPEAQGSGLGRALTARGMNYLVENGLTHLVLYVDADNTPATKLYDSLGFSVENVDVMFSSTTSRHHVQENDS</sequence>
<evidence type="ECO:0000256" key="1">
    <source>
        <dbReference type="ARBA" id="ARBA00022679"/>
    </source>
</evidence>
<comment type="function">
    <text evidence="4">Catalyzes the transfer of acetyl from acetyl-CoA to desacetylmycothiol (Cys-GlcN-Ins) to form mycothiol.</text>
</comment>
<dbReference type="EC" id="2.3.1.189" evidence="4"/>
<reference evidence="6 7" key="1">
    <citation type="submission" date="2023-03" db="EMBL/GenBank/DDBJ databases">
        <title>Complete genome sequences of several Auritidibacter ignavus strains isolated from ear infections.</title>
        <authorList>
            <person name="Baehr T."/>
            <person name="Baumhoegger A.M."/>
        </authorList>
    </citation>
    <scope>NUCLEOTIDE SEQUENCE [LARGE SCALE GENOMIC DNA]</scope>
    <source>
        <strain evidence="6 7">BABAE-6</strain>
    </source>
</reference>
<comment type="caution">
    <text evidence="4">Lacks conserved residue(s) required for the propagation of feature annotation.</text>
</comment>
<evidence type="ECO:0000256" key="2">
    <source>
        <dbReference type="ARBA" id="ARBA00022737"/>
    </source>
</evidence>
<keyword evidence="2 4" id="KW-0677">Repeat</keyword>
<feature type="domain" description="N-acetyltransferase" evidence="5">
    <location>
        <begin position="161"/>
        <end position="316"/>
    </location>
</feature>
<evidence type="ECO:0000259" key="5">
    <source>
        <dbReference type="PROSITE" id="PS51186"/>
    </source>
</evidence>
<feature type="binding site" evidence="4">
    <location>
        <begin position="249"/>
        <end position="255"/>
    </location>
    <ligand>
        <name>acetyl-CoA</name>
        <dbReference type="ChEBI" id="CHEBI:57288"/>
        <label>2</label>
    </ligand>
</feature>
<keyword evidence="7" id="KW-1185">Reference proteome</keyword>
<keyword evidence="3 4" id="KW-0012">Acyltransferase</keyword>
<dbReference type="HAMAP" id="MF_01698">
    <property type="entry name" value="MshD"/>
    <property type="match status" value="1"/>
</dbReference>
<dbReference type="InterPro" id="IPR017813">
    <property type="entry name" value="Mycothiol_AcTrfase"/>
</dbReference>
<dbReference type="PANTHER" id="PTHR43877">
    <property type="entry name" value="AMINOALKYLPHOSPHONATE N-ACETYLTRANSFERASE-RELATED-RELATED"/>
    <property type="match status" value="1"/>
</dbReference>
<dbReference type="CDD" id="cd04301">
    <property type="entry name" value="NAT_SF"/>
    <property type="match status" value="1"/>
</dbReference>
<dbReference type="InterPro" id="IPR050832">
    <property type="entry name" value="Bact_Acetyltransf"/>
</dbReference>
<dbReference type="PIRSF" id="PIRSF021524">
    <property type="entry name" value="MSH_acetyltransferase"/>
    <property type="match status" value="1"/>
</dbReference>
<dbReference type="PROSITE" id="PS51186">
    <property type="entry name" value="GNAT"/>
    <property type="match status" value="1"/>
</dbReference>
<comment type="catalytic activity">
    <reaction evidence="4">
        <text>1D-myo-inositol 2-(L-cysteinylamino)-2-deoxy-alpha-D-glucopyranoside + acetyl-CoA = mycothiol + CoA + H(+)</text>
        <dbReference type="Rhea" id="RHEA:26172"/>
        <dbReference type="ChEBI" id="CHEBI:15378"/>
        <dbReference type="ChEBI" id="CHEBI:16768"/>
        <dbReference type="ChEBI" id="CHEBI:57287"/>
        <dbReference type="ChEBI" id="CHEBI:57288"/>
        <dbReference type="ChEBI" id="CHEBI:58887"/>
        <dbReference type="EC" id="2.3.1.189"/>
    </reaction>
</comment>
<proteinExistence type="inferred from homology"/>
<evidence type="ECO:0000313" key="7">
    <source>
        <dbReference type="Proteomes" id="UP001224674"/>
    </source>
</evidence>
<feature type="binding site" evidence="4">
    <location>
        <position position="238"/>
    </location>
    <ligand>
        <name>1D-myo-inositol 2-(L-cysteinylamino)-2-deoxy-alpha-D-glucopyranoside</name>
        <dbReference type="ChEBI" id="CHEBI:58887"/>
    </ligand>
</feature>
<evidence type="ECO:0000313" key="6">
    <source>
        <dbReference type="EMBL" id="WGH93097.1"/>
    </source>
</evidence>
<feature type="binding site" evidence="4">
    <location>
        <position position="188"/>
    </location>
    <ligand>
        <name>1D-myo-inositol 2-(L-cysteinylamino)-2-deoxy-alpha-D-glucopyranoside</name>
        <dbReference type="ChEBI" id="CHEBI:58887"/>
    </ligand>
</feature>
<dbReference type="InterPro" id="IPR016181">
    <property type="entry name" value="Acyl_CoA_acyltransferase"/>
</dbReference>
<keyword evidence="1 4" id="KW-0808">Transferase</keyword>
<feature type="binding site" evidence="4">
    <location>
        <begin position="242"/>
        <end position="244"/>
    </location>
    <ligand>
        <name>acetyl-CoA</name>
        <dbReference type="ChEBI" id="CHEBI:57288"/>
        <label>2</label>
    </ligand>
</feature>
<comment type="subunit">
    <text evidence="4">Monomer.</text>
</comment>
<organism evidence="6 7">
    <name type="scientific">Auritidibacter ignavus</name>
    <dbReference type="NCBI Taxonomy" id="678932"/>
    <lineage>
        <taxon>Bacteria</taxon>
        <taxon>Bacillati</taxon>
        <taxon>Actinomycetota</taxon>
        <taxon>Actinomycetes</taxon>
        <taxon>Micrococcales</taxon>
        <taxon>Micrococcaceae</taxon>
        <taxon>Auritidibacter</taxon>
    </lineage>
</organism>
<dbReference type="AlphaFoldDB" id="A0AAJ6AI09"/>
<dbReference type="Pfam" id="PF00583">
    <property type="entry name" value="Acetyltransf_1"/>
    <property type="match status" value="1"/>
</dbReference>
<comment type="similarity">
    <text evidence="4">Belongs to the acetyltransferase family. MshD subfamily.</text>
</comment>
<gene>
    <name evidence="4 6" type="primary">mshD</name>
    <name evidence="6" type="ORF">QDX21_12540</name>
</gene>
<dbReference type="GO" id="GO:0010125">
    <property type="term" value="P:mycothiol biosynthetic process"/>
    <property type="evidence" value="ECO:0007669"/>
    <property type="project" value="UniProtKB-UniRule"/>
</dbReference>
<name>A0AAJ6AI09_9MICC</name>
<dbReference type="Gene3D" id="3.40.630.30">
    <property type="match status" value="1"/>
</dbReference>
<dbReference type="RefSeq" id="WP_168186050.1">
    <property type="nucleotide sequence ID" value="NZ_CP122566.1"/>
</dbReference>